<dbReference type="PANTHER" id="PTHR34385:SF1">
    <property type="entry name" value="PEPTIDOGLYCAN L-ALANYL-D-GLUTAMATE ENDOPEPTIDASE CWLK"/>
    <property type="match status" value="1"/>
</dbReference>
<dbReference type="GO" id="GO:0004180">
    <property type="term" value="F:carboxypeptidase activity"/>
    <property type="evidence" value="ECO:0007669"/>
    <property type="project" value="UniProtKB-KW"/>
</dbReference>
<gene>
    <name evidence="2" type="ORF">EGC76_04560</name>
</gene>
<feature type="domain" description="D-alanyl-D-alanine carboxypeptidase-like core" evidence="1">
    <location>
        <begin position="27"/>
        <end position="179"/>
    </location>
</feature>
<dbReference type="OrthoDB" id="9792074at2"/>
<name>A0A443Z4F2_9GAMM</name>
<evidence type="ECO:0000259" key="1">
    <source>
        <dbReference type="Pfam" id="PF02557"/>
    </source>
</evidence>
<evidence type="ECO:0000313" key="3">
    <source>
        <dbReference type="Proteomes" id="UP000288789"/>
    </source>
</evidence>
<reference evidence="2 3" key="1">
    <citation type="submission" date="2018-12" db="EMBL/GenBank/DDBJ databases">
        <authorList>
            <person name="Li A."/>
            <person name="Zhang M."/>
            <person name="Zhu H."/>
        </authorList>
    </citation>
    <scope>NUCLEOTIDE SEQUENCE [LARGE SCALE GENOMIC DNA]</scope>
    <source>
        <strain evidence="2 3">R04H25</strain>
    </source>
</reference>
<accession>A0A443Z4F2</accession>
<dbReference type="AlphaFoldDB" id="A0A443Z4F2"/>
<keyword evidence="2" id="KW-0645">Protease</keyword>
<protein>
    <submittedName>
        <fullName evidence="2">D-alanyl-D-alanine carboxypeptidase family protein</fullName>
    </submittedName>
</protein>
<sequence>MLKPAELCGIANSHVRQVTGEREGVCLQPTVADAYLAMRDAAAADGIHLAIASAFRDFERQRAIWNRKFNGNAPLYNDRGELLDTTQLSTGEKIEAILTWSALPGASRHHWGTDFDVYDPTPFSSGERKLELIPAEYELNGPCYSLHQWLIKHARDFGFFFPYARYQGGVAAEPWHLSHQTLASEALAALNTEVLSQLIGQHDIAGKAYLQEQLGDIKARFIDAICSADITAGDIWFG</sequence>
<dbReference type="Gene3D" id="3.30.1380.10">
    <property type="match status" value="1"/>
</dbReference>
<evidence type="ECO:0000313" key="2">
    <source>
        <dbReference type="EMBL" id="RWU11540.1"/>
    </source>
</evidence>
<dbReference type="CDD" id="cd14847">
    <property type="entry name" value="DD-carboxypeptidase_like"/>
    <property type="match status" value="1"/>
</dbReference>
<dbReference type="GO" id="GO:0006508">
    <property type="term" value="P:proteolysis"/>
    <property type="evidence" value="ECO:0007669"/>
    <property type="project" value="InterPro"/>
</dbReference>
<dbReference type="PANTHER" id="PTHR34385">
    <property type="entry name" value="D-ALANYL-D-ALANINE CARBOXYPEPTIDASE"/>
    <property type="match status" value="1"/>
</dbReference>
<dbReference type="EMBL" id="RSFE01000003">
    <property type="protein sequence ID" value="RWU11540.1"/>
    <property type="molecule type" value="Genomic_DNA"/>
</dbReference>
<keyword evidence="2" id="KW-0121">Carboxypeptidase</keyword>
<keyword evidence="3" id="KW-1185">Reference proteome</keyword>
<dbReference type="InterPro" id="IPR052179">
    <property type="entry name" value="DD-CPase-like"/>
</dbReference>
<proteinExistence type="predicted"/>
<keyword evidence="2" id="KW-0378">Hydrolase</keyword>
<dbReference type="RefSeq" id="WP_128351829.1">
    <property type="nucleotide sequence ID" value="NZ_RSFE01000003.1"/>
</dbReference>
<organism evidence="2 3">
    <name type="scientific">Pseudidiomarina gelatinasegens</name>
    <dbReference type="NCBI Taxonomy" id="2487740"/>
    <lineage>
        <taxon>Bacteria</taxon>
        <taxon>Pseudomonadati</taxon>
        <taxon>Pseudomonadota</taxon>
        <taxon>Gammaproteobacteria</taxon>
        <taxon>Alteromonadales</taxon>
        <taxon>Idiomarinaceae</taxon>
        <taxon>Pseudidiomarina</taxon>
    </lineage>
</organism>
<dbReference type="Pfam" id="PF02557">
    <property type="entry name" value="VanY"/>
    <property type="match status" value="1"/>
</dbReference>
<dbReference type="Proteomes" id="UP000288789">
    <property type="component" value="Unassembled WGS sequence"/>
</dbReference>
<dbReference type="InterPro" id="IPR009045">
    <property type="entry name" value="Zn_M74/Hedgehog-like"/>
</dbReference>
<dbReference type="SUPFAM" id="SSF55166">
    <property type="entry name" value="Hedgehog/DD-peptidase"/>
    <property type="match status" value="1"/>
</dbReference>
<dbReference type="InterPro" id="IPR003709">
    <property type="entry name" value="VanY-like_core_dom"/>
</dbReference>
<comment type="caution">
    <text evidence="2">The sequence shown here is derived from an EMBL/GenBank/DDBJ whole genome shotgun (WGS) entry which is preliminary data.</text>
</comment>